<evidence type="ECO:0000256" key="1">
    <source>
        <dbReference type="ARBA" id="ARBA00012528"/>
    </source>
</evidence>
<proteinExistence type="predicted"/>
<dbReference type="InterPro" id="IPR029787">
    <property type="entry name" value="Nucleotide_cyclase"/>
</dbReference>
<dbReference type="Pfam" id="PF00990">
    <property type="entry name" value="GGDEF"/>
    <property type="match status" value="1"/>
</dbReference>
<feature type="transmembrane region" description="Helical" evidence="3">
    <location>
        <begin position="152"/>
        <end position="173"/>
    </location>
</feature>
<evidence type="ECO:0000256" key="2">
    <source>
        <dbReference type="ARBA" id="ARBA00034247"/>
    </source>
</evidence>
<protein>
    <recommendedName>
        <fullName evidence="1">diguanylate cyclase</fullName>
        <ecNumber evidence="1">2.7.7.65</ecNumber>
    </recommendedName>
</protein>
<dbReference type="InterPro" id="IPR000160">
    <property type="entry name" value="GGDEF_dom"/>
</dbReference>
<dbReference type="AlphaFoldDB" id="A0A4R5PP96"/>
<dbReference type="Proteomes" id="UP000295131">
    <property type="component" value="Unassembled WGS sequence"/>
</dbReference>
<gene>
    <name evidence="5" type="ORF">E2A64_05070</name>
</gene>
<dbReference type="PANTHER" id="PTHR45138:SF9">
    <property type="entry name" value="DIGUANYLATE CYCLASE DGCM-RELATED"/>
    <property type="match status" value="1"/>
</dbReference>
<dbReference type="GO" id="GO:0052621">
    <property type="term" value="F:diguanylate cyclase activity"/>
    <property type="evidence" value="ECO:0007669"/>
    <property type="project" value="UniProtKB-EC"/>
</dbReference>
<name>A0A4R5PP96_9HYPH</name>
<keyword evidence="3" id="KW-1133">Transmembrane helix</keyword>
<evidence type="ECO:0000313" key="6">
    <source>
        <dbReference type="Proteomes" id="UP000295131"/>
    </source>
</evidence>
<keyword evidence="3" id="KW-0472">Membrane</keyword>
<dbReference type="EMBL" id="SMSI01000001">
    <property type="protein sequence ID" value="TDH38481.1"/>
    <property type="molecule type" value="Genomic_DNA"/>
</dbReference>
<evidence type="ECO:0000259" key="4">
    <source>
        <dbReference type="PROSITE" id="PS50887"/>
    </source>
</evidence>
<comment type="catalytic activity">
    <reaction evidence="2">
        <text>2 GTP = 3',3'-c-di-GMP + 2 diphosphate</text>
        <dbReference type="Rhea" id="RHEA:24898"/>
        <dbReference type="ChEBI" id="CHEBI:33019"/>
        <dbReference type="ChEBI" id="CHEBI:37565"/>
        <dbReference type="ChEBI" id="CHEBI:58805"/>
        <dbReference type="EC" id="2.7.7.65"/>
    </reaction>
</comment>
<evidence type="ECO:0000256" key="3">
    <source>
        <dbReference type="SAM" id="Phobius"/>
    </source>
</evidence>
<dbReference type="OrthoDB" id="9812260at2"/>
<sequence>MLELSTVFIYTATLNLAVALATTVGWLSNRSRKELLIWCLAAWSIVVGGAMMSMPDVVGLKAIEYLAGIVYVSMAGLLAIGFKEFFGLPYRWREAFAVSLVTFVCLFAVRWLGYPSPARVPFIYFGTAANLFFAAAVMVRATRGRKLPSSRIAIVFYSLFGLLNVATGVIAAIYPLSIVDGVPESDWLGPSSMLLTIFNLGAFLITIVLKLEYVSEDQRRLASTDALTGILNRRRFMEEAATLAATTGGAIAIIDLDHFKRINDTHGHGGGDEALIQFCEHVRSATPVNTIFGRLGGEEFGLCLPRHDASAARIVLEHLRSAIASRDIRFGEAVFGITFSCGFAVMDRADRPLDAWVAEADHCLYVAKSGGRNRVVGFTSNEGEAETTAA</sequence>
<organism evidence="5 6">
    <name type="scientific">Pseudohoeflea suaedae</name>
    <dbReference type="NCBI Taxonomy" id="877384"/>
    <lineage>
        <taxon>Bacteria</taxon>
        <taxon>Pseudomonadati</taxon>
        <taxon>Pseudomonadota</taxon>
        <taxon>Alphaproteobacteria</taxon>
        <taxon>Hyphomicrobiales</taxon>
        <taxon>Rhizobiaceae</taxon>
        <taxon>Pseudohoeflea</taxon>
    </lineage>
</organism>
<dbReference type="SMART" id="SM00267">
    <property type="entry name" value="GGDEF"/>
    <property type="match status" value="1"/>
</dbReference>
<feature type="transmembrane region" description="Helical" evidence="3">
    <location>
        <begin position="65"/>
        <end position="83"/>
    </location>
</feature>
<dbReference type="NCBIfam" id="TIGR00254">
    <property type="entry name" value="GGDEF"/>
    <property type="match status" value="1"/>
</dbReference>
<feature type="transmembrane region" description="Helical" evidence="3">
    <location>
        <begin position="95"/>
        <end position="114"/>
    </location>
</feature>
<evidence type="ECO:0000313" key="5">
    <source>
        <dbReference type="EMBL" id="TDH38481.1"/>
    </source>
</evidence>
<dbReference type="InterPro" id="IPR050469">
    <property type="entry name" value="Diguanylate_Cyclase"/>
</dbReference>
<comment type="caution">
    <text evidence="5">The sequence shown here is derived from an EMBL/GenBank/DDBJ whole genome shotgun (WGS) entry which is preliminary data.</text>
</comment>
<dbReference type="Gene3D" id="3.30.70.270">
    <property type="match status" value="1"/>
</dbReference>
<dbReference type="EC" id="2.7.7.65" evidence="1"/>
<reference evidence="5 6" key="1">
    <citation type="journal article" date="2013" name="Int. J. Syst. Evol. Microbiol.">
        <title>Hoeflea suaedae sp. nov., an endophytic bacterium isolated from the root of the halophyte Suaeda maritima.</title>
        <authorList>
            <person name="Chung E.J."/>
            <person name="Park J.A."/>
            <person name="Pramanik P."/>
            <person name="Bibi F."/>
            <person name="Jeon C.O."/>
            <person name="Chung Y.R."/>
        </authorList>
    </citation>
    <scope>NUCLEOTIDE SEQUENCE [LARGE SCALE GENOMIC DNA]</scope>
    <source>
        <strain evidence="5 6">YC6898</strain>
    </source>
</reference>
<dbReference type="RefSeq" id="WP_133283316.1">
    <property type="nucleotide sequence ID" value="NZ_SMSI01000001.1"/>
</dbReference>
<dbReference type="PANTHER" id="PTHR45138">
    <property type="entry name" value="REGULATORY COMPONENTS OF SENSORY TRANSDUCTION SYSTEM"/>
    <property type="match status" value="1"/>
</dbReference>
<feature type="domain" description="GGDEF" evidence="4">
    <location>
        <begin position="247"/>
        <end position="380"/>
    </location>
</feature>
<feature type="transmembrane region" description="Helical" evidence="3">
    <location>
        <begin position="6"/>
        <end position="28"/>
    </location>
</feature>
<dbReference type="PROSITE" id="PS50887">
    <property type="entry name" value="GGDEF"/>
    <property type="match status" value="1"/>
</dbReference>
<feature type="transmembrane region" description="Helical" evidence="3">
    <location>
        <begin position="35"/>
        <end position="53"/>
    </location>
</feature>
<feature type="transmembrane region" description="Helical" evidence="3">
    <location>
        <begin position="193"/>
        <end position="211"/>
    </location>
</feature>
<dbReference type="CDD" id="cd01949">
    <property type="entry name" value="GGDEF"/>
    <property type="match status" value="1"/>
</dbReference>
<accession>A0A4R5PP96</accession>
<feature type="transmembrane region" description="Helical" evidence="3">
    <location>
        <begin position="120"/>
        <end position="140"/>
    </location>
</feature>
<keyword evidence="6" id="KW-1185">Reference proteome</keyword>
<dbReference type="InterPro" id="IPR043128">
    <property type="entry name" value="Rev_trsase/Diguanyl_cyclase"/>
</dbReference>
<dbReference type="SUPFAM" id="SSF55073">
    <property type="entry name" value="Nucleotide cyclase"/>
    <property type="match status" value="1"/>
</dbReference>
<keyword evidence="3" id="KW-0812">Transmembrane</keyword>